<accession>A0AAP0EZX9</accession>
<evidence type="ECO:0000313" key="1">
    <source>
        <dbReference type="EMBL" id="KAK9099932.1"/>
    </source>
</evidence>
<reference evidence="1 2" key="1">
    <citation type="submission" date="2024-01" db="EMBL/GenBank/DDBJ databases">
        <title>Genome assemblies of Stephania.</title>
        <authorList>
            <person name="Yang L."/>
        </authorList>
    </citation>
    <scope>NUCLEOTIDE SEQUENCE [LARGE SCALE GENOMIC DNA]</scope>
    <source>
        <strain evidence="1">JXDWG</strain>
        <tissue evidence="1">Leaf</tissue>
    </source>
</reference>
<proteinExistence type="predicted"/>
<dbReference type="EMBL" id="JBBNAG010000010">
    <property type="protein sequence ID" value="KAK9099932.1"/>
    <property type="molecule type" value="Genomic_DNA"/>
</dbReference>
<protein>
    <submittedName>
        <fullName evidence="1">Uncharacterized protein</fullName>
    </submittedName>
</protein>
<keyword evidence="2" id="KW-1185">Reference proteome</keyword>
<sequence length="67" mass="7275">MAEDKLVETTKGSGTLTSRLIWCRAAISPWRVLLESIASGVAGVDVTCSSVESEFNLHSVCEARYEN</sequence>
<comment type="caution">
    <text evidence="1">The sequence shown here is derived from an EMBL/GenBank/DDBJ whole genome shotgun (WGS) entry which is preliminary data.</text>
</comment>
<dbReference type="AlphaFoldDB" id="A0AAP0EZX9"/>
<dbReference type="Proteomes" id="UP001419268">
    <property type="component" value="Unassembled WGS sequence"/>
</dbReference>
<organism evidence="1 2">
    <name type="scientific">Stephania cephalantha</name>
    <dbReference type="NCBI Taxonomy" id="152367"/>
    <lineage>
        <taxon>Eukaryota</taxon>
        <taxon>Viridiplantae</taxon>
        <taxon>Streptophyta</taxon>
        <taxon>Embryophyta</taxon>
        <taxon>Tracheophyta</taxon>
        <taxon>Spermatophyta</taxon>
        <taxon>Magnoliopsida</taxon>
        <taxon>Ranunculales</taxon>
        <taxon>Menispermaceae</taxon>
        <taxon>Menispermoideae</taxon>
        <taxon>Cissampelideae</taxon>
        <taxon>Stephania</taxon>
    </lineage>
</organism>
<evidence type="ECO:0000313" key="2">
    <source>
        <dbReference type="Proteomes" id="UP001419268"/>
    </source>
</evidence>
<gene>
    <name evidence="1" type="ORF">Scep_023362</name>
</gene>
<name>A0AAP0EZX9_9MAGN</name>